<dbReference type="KEGG" id="eaj:Q3M24_11170"/>
<sequence length="91" mass="10310">MQIPKLVESRGPKAADAALRARTFFPAHWSELQIHFNVMRVYRAAVKTGITNGHFEKQVGGFLIRVGLKDGRIDTAFGFVKMTLEDFKNLF</sequence>
<dbReference type="EMBL" id="CP159373">
    <property type="protein sequence ID" value="XCN75259.1"/>
    <property type="molecule type" value="Genomic_DNA"/>
</dbReference>
<dbReference type="AlphaFoldDB" id="A0AAU8M1K4"/>
<accession>A0AAU8M1K4</accession>
<protein>
    <submittedName>
        <fullName evidence="1">Uncharacterized protein</fullName>
    </submittedName>
</protein>
<organism evidence="1">
    <name type="scientific">Candidatus Electrothrix aestuarii</name>
    <dbReference type="NCBI Taxonomy" id="3062594"/>
    <lineage>
        <taxon>Bacteria</taxon>
        <taxon>Pseudomonadati</taxon>
        <taxon>Thermodesulfobacteriota</taxon>
        <taxon>Desulfobulbia</taxon>
        <taxon>Desulfobulbales</taxon>
        <taxon>Desulfobulbaceae</taxon>
        <taxon>Candidatus Electrothrix</taxon>
    </lineage>
</organism>
<evidence type="ECO:0000313" key="1">
    <source>
        <dbReference type="EMBL" id="XCN75259.1"/>
    </source>
</evidence>
<reference evidence="1" key="1">
    <citation type="journal article" date="2024" name="Syst. Appl. Microbiol.">
        <title>First single-strain enrichments of Electrothrix cable bacteria, description of E. aestuarii sp. nov. and E. rattekaaiensis sp. nov., and proposal of a cable bacteria taxonomy following the rules of the SeqCode.</title>
        <authorList>
            <person name="Plum-Jensen L.E."/>
            <person name="Schramm A."/>
            <person name="Marshall I.P.G."/>
        </authorList>
    </citation>
    <scope>NUCLEOTIDE SEQUENCE</scope>
    <source>
        <strain evidence="1">Rat1</strain>
    </source>
</reference>
<name>A0AAU8M1K4_9BACT</name>
<gene>
    <name evidence="1" type="ORF">Q3M24_11170</name>
</gene>
<reference evidence="1" key="2">
    <citation type="submission" date="2024-06" db="EMBL/GenBank/DDBJ databases">
        <authorList>
            <person name="Plum-Jensen L.E."/>
            <person name="Schramm A."/>
            <person name="Marshall I.P.G."/>
        </authorList>
    </citation>
    <scope>NUCLEOTIDE SEQUENCE</scope>
    <source>
        <strain evidence="1">Rat1</strain>
    </source>
</reference>
<proteinExistence type="predicted"/>